<evidence type="ECO:0000313" key="2">
    <source>
        <dbReference type="Proteomes" id="UP000588491"/>
    </source>
</evidence>
<organism evidence="1 2">
    <name type="scientific">Niallia alba</name>
    <dbReference type="NCBI Taxonomy" id="2729105"/>
    <lineage>
        <taxon>Bacteria</taxon>
        <taxon>Bacillati</taxon>
        <taxon>Bacillota</taxon>
        <taxon>Bacilli</taxon>
        <taxon>Bacillales</taxon>
        <taxon>Bacillaceae</taxon>
        <taxon>Niallia</taxon>
    </lineage>
</organism>
<dbReference type="AlphaFoldDB" id="A0A7Y0PPA6"/>
<sequence>MVNNKGKENIMINRKPITVKIRLLDVVTLHDVILSYFKKMYKRYFYTNTAVGKTGGN</sequence>
<accession>A0A7Y0PPA6</accession>
<dbReference type="RefSeq" id="WP_156827790.1">
    <property type="nucleotide sequence ID" value="NZ_JABBPK010000001.1"/>
</dbReference>
<name>A0A7Y0PPA6_9BACI</name>
<evidence type="ECO:0000313" key="1">
    <source>
        <dbReference type="EMBL" id="NMO78304.1"/>
    </source>
</evidence>
<dbReference type="EMBL" id="JABBPK010000001">
    <property type="protein sequence ID" value="NMO78304.1"/>
    <property type="molecule type" value="Genomic_DNA"/>
</dbReference>
<gene>
    <name evidence="1" type="ORF">HHU08_15060</name>
</gene>
<keyword evidence="2" id="KW-1185">Reference proteome</keyword>
<reference evidence="1 2" key="1">
    <citation type="submission" date="2020-04" db="EMBL/GenBank/DDBJ databases">
        <title>Bacillus sp. UniB3 isolated from commercial digestive syrup.</title>
        <authorList>
            <person name="Thorat V."/>
            <person name="Kirdat K."/>
            <person name="Tiwarekar B."/>
            <person name="Yadav A."/>
        </authorList>
    </citation>
    <scope>NUCLEOTIDE SEQUENCE [LARGE SCALE GENOMIC DNA]</scope>
    <source>
        <strain evidence="1 2">UniB3</strain>
    </source>
</reference>
<dbReference type="Proteomes" id="UP000588491">
    <property type="component" value="Unassembled WGS sequence"/>
</dbReference>
<comment type="caution">
    <text evidence="1">The sequence shown here is derived from an EMBL/GenBank/DDBJ whole genome shotgun (WGS) entry which is preliminary data.</text>
</comment>
<proteinExistence type="predicted"/>
<protein>
    <submittedName>
        <fullName evidence="1">Uncharacterized protein</fullName>
    </submittedName>
</protein>